<dbReference type="Pfam" id="PF14323">
    <property type="entry name" value="GxGYxYP_C"/>
    <property type="match status" value="1"/>
</dbReference>
<dbReference type="EMBL" id="CP012801">
    <property type="protein sequence ID" value="ALJ59148.1"/>
    <property type="molecule type" value="Genomic_DNA"/>
</dbReference>
<dbReference type="InterPro" id="IPR038410">
    <property type="entry name" value="GxGYxYP_C_sf"/>
</dbReference>
<feature type="domain" description="GxGYxYP putative glycoside hydrolase C-terminal" evidence="1">
    <location>
        <begin position="340"/>
        <end position="579"/>
    </location>
</feature>
<evidence type="ECO:0000259" key="1">
    <source>
        <dbReference type="Pfam" id="PF14323"/>
    </source>
</evidence>
<accession>A0A0P0FNJ9</accession>
<evidence type="ECO:0008006" key="5">
    <source>
        <dbReference type="Google" id="ProtNLM"/>
    </source>
</evidence>
<dbReference type="InterPro" id="IPR048309">
    <property type="entry name" value="GxGYxYP_N_3rd"/>
</dbReference>
<protein>
    <recommendedName>
        <fullName evidence="5">GxGYxYP putative glycoside hydrolase C-terminal domain-containing protein</fullName>
    </recommendedName>
</protein>
<dbReference type="Gene3D" id="3.20.20.490">
    <property type="entry name" value="GxGYxYP glycoside hydrolase, C-terminal domain"/>
    <property type="match status" value="1"/>
</dbReference>
<dbReference type="Proteomes" id="UP000061809">
    <property type="component" value="Chromosome"/>
</dbReference>
<evidence type="ECO:0000259" key="2">
    <source>
        <dbReference type="Pfam" id="PF20958"/>
    </source>
</evidence>
<gene>
    <name evidence="3" type="ORF">BcellWH2_01897</name>
</gene>
<sequence>MKFIIGFLLLFAGLKAIGSVPYRFSESPWISESVADEGKYHMPGMKAKPKKYWSCVGVIPVDSRNSVDETDKMRGLQYHLLCQSLAGLTNRAVEKGKSEIAVWLCDHGGKTSYKLSRQALEDMGIHEQGMQNGLELACNEYSSVDGVKVQLKGMFDGYVLTDVKNNPESGVVASVASHVYNSIIVDVRDKEYFEKAGYKMKYDATRKTTVDAWREFRNKCSKRALVIMPVQTGELREFAIKNNLFVLNLNKEQGDAGAGQNISLLEEVLAWLEPNAPVYGWEQGVSEDQFVARVSKSGHPMIPCDWSYNHSLLSLLYEKGREQVLPRIFDPRSIDFKKKKNFVSFFLSDGDNIQWMMQDFASRYYDVPEAEDVKMTFGLPVATLAMMAPVQFNNLMGLQKQNCSLMEMLGGGYYYVDTYSQDHNRKTNLRVAAKRLAVSMRQYQIKLLGIMAMDVKSEAAKEAYQVYVDANDQLEGIVVLQYSPYAGGEGEVFWVTNKAGYDIPVITVKYSLWDRIHEREGSPDFIASKLKEEAQEESFSVVCVHAWSRFEGDTYGASAAKRCAERLDDRFEAINMQELVWRLRMSRRPEQTLDYLNKIY</sequence>
<dbReference type="InterPro" id="IPR025832">
    <property type="entry name" value="GxGYxYP_C"/>
</dbReference>
<dbReference type="RefSeq" id="WP_029428859.1">
    <property type="nucleotide sequence ID" value="NZ_CP012801.1"/>
</dbReference>
<dbReference type="PANTHER" id="PTHR37321:SF1">
    <property type="entry name" value="EXPORTED PROTEIN"/>
    <property type="match status" value="1"/>
</dbReference>
<name>A0A0P0FNJ9_9BACE</name>
<reference evidence="3 4" key="1">
    <citation type="journal article" date="2015" name="Science">
        <title>Genetic determinants of in vivo fitness and diet responsiveness in multiple human gut Bacteroides.</title>
        <authorList>
            <person name="Wu M."/>
            <person name="McNulty N.P."/>
            <person name="Rodionov D.A."/>
            <person name="Khoroshkin M.S."/>
            <person name="Griffin N.W."/>
            <person name="Cheng J."/>
            <person name="Latreille P."/>
            <person name="Kerstetter R.A."/>
            <person name="Terrapon N."/>
            <person name="Henrissat B."/>
            <person name="Osterman A.L."/>
            <person name="Gordon J.I."/>
        </authorList>
    </citation>
    <scope>NUCLEOTIDE SEQUENCE [LARGE SCALE GENOMIC DNA]</scope>
    <source>
        <strain evidence="3 4">WH2</strain>
    </source>
</reference>
<organism evidence="3 4">
    <name type="scientific">Bacteroides cellulosilyticus</name>
    <dbReference type="NCBI Taxonomy" id="246787"/>
    <lineage>
        <taxon>Bacteria</taxon>
        <taxon>Pseudomonadati</taxon>
        <taxon>Bacteroidota</taxon>
        <taxon>Bacteroidia</taxon>
        <taxon>Bacteroidales</taxon>
        <taxon>Bacteroidaceae</taxon>
        <taxon>Bacteroides</taxon>
    </lineage>
</organism>
<dbReference type="AlphaFoldDB" id="A0A0P0FNJ9"/>
<dbReference type="PATRIC" id="fig|246787.4.peg.1957"/>
<evidence type="ECO:0000313" key="3">
    <source>
        <dbReference type="EMBL" id="ALJ59148.1"/>
    </source>
</evidence>
<evidence type="ECO:0000313" key="4">
    <source>
        <dbReference type="Proteomes" id="UP000061809"/>
    </source>
</evidence>
<proteinExistence type="predicted"/>
<feature type="domain" description="GxGYxYP putative glycoside hydrolase third N-terminal" evidence="2">
    <location>
        <begin position="231"/>
        <end position="314"/>
    </location>
</feature>
<dbReference type="Pfam" id="PF20958">
    <property type="entry name" value="GxGYxYP_N_3rd"/>
    <property type="match status" value="1"/>
</dbReference>
<dbReference type="KEGG" id="bcel:BcellWH2_01897"/>
<dbReference type="PANTHER" id="PTHR37321">
    <property type="entry name" value="EXPORTED PROTEIN-RELATED"/>
    <property type="match status" value="1"/>
</dbReference>